<reference evidence="2 3" key="1">
    <citation type="submission" date="2018-09" db="EMBL/GenBank/DDBJ databases">
        <authorList>
            <person name="Zhu H."/>
        </authorList>
    </citation>
    <scope>NUCLEOTIDE SEQUENCE [LARGE SCALE GENOMIC DNA]</scope>
    <source>
        <strain evidence="2 3">K2W22B-5</strain>
    </source>
</reference>
<feature type="repeat" description="TPR" evidence="1">
    <location>
        <begin position="138"/>
        <end position="171"/>
    </location>
</feature>
<feature type="repeat" description="TPR" evidence="1">
    <location>
        <begin position="70"/>
        <end position="103"/>
    </location>
</feature>
<dbReference type="Pfam" id="PF00515">
    <property type="entry name" value="TPR_1"/>
    <property type="match status" value="1"/>
</dbReference>
<dbReference type="PANTHER" id="PTHR44809">
    <property type="match status" value="1"/>
</dbReference>
<feature type="repeat" description="TPR" evidence="1">
    <location>
        <begin position="777"/>
        <end position="810"/>
    </location>
</feature>
<keyword evidence="1" id="KW-0802">TPR repeat</keyword>
<keyword evidence="3" id="KW-1185">Reference proteome</keyword>
<dbReference type="AlphaFoldDB" id="A0A418VME1"/>
<dbReference type="RefSeq" id="WP_119833729.1">
    <property type="nucleotide sequence ID" value="NZ_QYUL01000005.1"/>
</dbReference>
<feature type="repeat" description="TPR" evidence="1">
    <location>
        <begin position="240"/>
        <end position="273"/>
    </location>
</feature>
<dbReference type="Pfam" id="PF14559">
    <property type="entry name" value="TPR_19"/>
    <property type="match status" value="2"/>
</dbReference>
<evidence type="ECO:0000313" key="3">
    <source>
        <dbReference type="Proteomes" id="UP000283458"/>
    </source>
</evidence>
<dbReference type="PROSITE" id="PS50005">
    <property type="entry name" value="TPR"/>
    <property type="match status" value="9"/>
</dbReference>
<dbReference type="InterPro" id="IPR011990">
    <property type="entry name" value="TPR-like_helical_dom_sf"/>
</dbReference>
<dbReference type="Pfam" id="PF13176">
    <property type="entry name" value="TPR_7"/>
    <property type="match status" value="1"/>
</dbReference>
<gene>
    <name evidence="2" type="ORF">D3877_26115</name>
</gene>
<feature type="repeat" description="TPR" evidence="1">
    <location>
        <begin position="811"/>
        <end position="844"/>
    </location>
</feature>
<dbReference type="SUPFAM" id="SSF48452">
    <property type="entry name" value="TPR-like"/>
    <property type="match status" value="3"/>
</dbReference>
<feature type="repeat" description="TPR" evidence="1">
    <location>
        <begin position="274"/>
        <end position="307"/>
    </location>
</feature>
<feature type="repeat" description="TPR" evidence="1">
    <location>
        <begin position="206"/>
        <end position="239"/>
    </location>
</feature>
<evidence type="ECO:0000256" key="1">
    <source>
        <dbReference type="PROSITE-ProRule" id="PRU00339"/>
    </source>
</evidence>
<sequence>MDTNRLAQALAHHQAGRFTEAEHGYRAVLAVDAKHPDALHLLGVLSLQTGQPDAAIDLIERAIAENRGVADYWDNLGSALVAKNHHGDAVAAHRNAVQLNPDGAQRRHNLGNALAALGRHDLARRAFATALALRPDYAKAWYNLGNSERVLDRLDGAIAALSHAVRLTPGMVEAHNNLGDALALAGRLKEAVIQHRIVVAQRPDDATAHYNLGAILQQQGANEGAEIAYREALKRRPRHAPALNNLGTVLRRLGRPDQAELCHRQALELHPDFVEARYNLGNALQAQGRYKDAETCFEEALAQEPDLATAAYNLSLLALLHGDLARGWAGYERRFAAGEVRPNRRIDAPLWTGEVLRGRRLLVWREQGVGDEILFASCYPDLLAWSGGKVTIECERRLVPLFARSFPQANVRAESCTADARETILPPDCDLQVPAGSLPHRLRDGLSAFDGQAPWLVPDPEMVSHWRRRLDALGPGLKIGIGWRSQLMTEERRGAYTRLDQWGELFAVPGVVFVNLQYDDCADEIAQAERRFGVRIHRWADLNLKDDFDSAAALTVNLDLVISPAMSAGELAGALGVPVWRFGGRDWTQLGTATRPWFPSMRLFQPRAGEGLEATLSAMARALCQMAGTKPRPLRVSPITSESLLSTAIEQHRDGRMEEARSSYRTVLAVEPDHADALHLLGLIDHQTGRSEQAERLMRAALRVVAEFPTAWNHLGLVYETEGAGHAAEHAFTRALALRPDFPEALTHLGLHRQNTKKLAEARTLHQRSIRLVMDNPAAHANLGHACEVDGRFVEAIGHYRRAAALRPDAPDAHNNLATMATLTGDLAQTRPHLERALRLDPNFALAAWNRGLLALADGDLSTGWAGYGRRFSARQLQRARRIPRPEWRGEPLDGRHLLVWSEQGVGDEILFASCFDALKGLDGPVTIECDPRLTSLFTRSFPWTVVRAETVDRFGKEMVDPPDCDLQAPAGGLPALCRANVAAFPPRPAYLVPDPARVALWRERVAALGDGLKIGLGWRSQVITAQRQGAYTGLHDWLPLFDLPGVIVVNLQYGDCTAELAALERGGRRMRQWDDLNLKDDFEGVAALMSNLDLVISPAMAVGELAGALGVPVWRLGGRDWTWLGAAIRPWFPSMRLVQPHPGESMADTANNTIRSIAALGASQGTL</sequence>
<dbReference type="Pfam" id="PF13424">
    <property type="entry name" value="TPR_12"/>
    <property type="match status" value="1"/>
</dbReference>
<name>A0A418VME1_9PROT</name>
<proteinExistence type="predicted"/>
<dbReference type="InterPro" id="IPR052943">
    <property type="entry name" value="TMTC_O-mannosyl-trnsfr"/>
</dbReference>
<evidence type="ECO:0000313" key="2">
    <source>
        <dbReference type="EMBL" id="RJF77289.1"/>
    </source>
</evidence>
<dbReference type="PANTHER" id="PTHR44809:SF1">
    <property type="entry name" value="PROTEIN O-MANNOSYL-TRANSFERASE TMTC1"/>
    <property type="match status" value="1"/>
</dbReference>
<dbReference type="EMBL" id="QYUL01000005">
    <property type="protein sequence ID" value="RJF77289.1"/>
    <property type="molecule type" value="Genomic_DNA"/>
</dbReference>
<dbReference type="OrthoDB" id="4961906at2"/>
<dbReference type="Gene3D" id="1.25.40.10">
    <property type="entry name" value="Tetratricopeptide repeat domain"/>
    <property type="match status" value="5"/>
</dbReference>
<dbReference type="SMART" id="SM00028">
    <property type="entry name" value="TPR"/>
    <property type="match status" value="15"/>
</dbReference>
<dbReference type="PROSITE" id="PS50293">
    <property type="entry name" value="TPR_REGION"/>
    <property type="match status" value="1"/>
</dbReference>
<feature type="repeat" description="TPR" evidence="1">
    <location>
        <begin position="104"/>
        <end position="137"/>
    </location>
</feature>
<dbReference type="Proteomes" id="UP000283458">
    <property type="component" value="Unassembled WGS sequence"/>
</dbReference>
<dbReference type="InterPro" id="IPR019734">
    <property type="entry name" value="TPR_rpt"/>
</dbReference>
<organism evidence="2 3">
    <name type="scientific">Azospirillum cavernae</name>
    <dbReference type="NCBI Taxonomy" id="2320860"/>
    <lineage>
        <taxon>Bacteria</taxon>
        <taxon>Pseudomonadati</taxon>
        <taxon>Pseudomonadota</taxon>
        <taxon>Alphaproteobacteria</taxon>
        <taxon>Rhodospirillales</taxon>
        <taxon>Azospirillaceae</taxon>
        <taxon>Azospirillum</taxon>
    </lineage>
</organism>
<dbReference type="SUPFAM" id="SSF53756">
    <property type="entry name" value="UDP-Glycosyltransferase/glycogen phosphorylase"/>
    <property type="match status" value="2"/>
</dbReference>
<protein>
    <submittedName>
        <fullName evidence="2">Tetratricopeptide repeat protein</fullName>
    </submittedName>
</protein>
<accession>A0A418VME1</accession>
<comment type="caution">
    <text evidence="2">The sequence shown here is derived from an EMBL/GenBank/DDBJ whole genome shotgun (WGS) entry which is preliminary data.</text>
</comment>
<feature type="repeat" description="TPR" evidence="1">
    <location>
        <begin position="709"/>
        <end position="742"/>
    </location>
</feature>
<dbReference type="Pfam" id="PF13432">
    <property type="entry name" value="TPR_16"/>
    <property type="match status" value="2"/>
</dbReference>